<keyword evidence="1" id="KW-0862">Zinc</keyword>
<gene>
    <name evidence="4" type="ORF">F0562_012185</name>
</gene>
<dbReference type="Proteomes" id="UP000325577">
    <property type="component" value="Linkage Group LG5"/>
</dbReference>
<evidence type="ECO:0000313" key="5">
    <source>
        <dbReference type="Proteomes" id="UP000325577"/>
    </source>
</evidence>
<dbReference type="PANTHER" id="PTHR37610">
    <property type="entry name" value="CCHC-TYPE DOMAIN-CONTAINING PROTEIN"/>
    <property type="match status" value="1"/>
</dbReference>
<name>A0A5J4ZUH3_9ASTE</name>
<keyword evidence="1" id="KW-0479">Metal-binding</keyword>
<sequence>MTNKEPEKSERSFGSASSGGDEQSRIGALGGNPTLQITPVKLDGNNYLSQSRACLLSIDATGLYNYVTRTLKEPASTDPTLEQWRSSNSLVMSWLLNSMQPHISRGFLFLKTAYEIWTVVAQKLIMMLRSTISTSVLKEKEQVYDFLVGLNYEYDQSRGQVLGHDPFPTLRQKDFKSPHPRVENKGGNSEKDPMKCDYCGKRWHAQDNWKLHARLNTGRVDGKTGFGRPHAHLIEASDTPHASTEHVDHLTSEELQGNKIRKGPSQLKKRCSFSGLLLFAVRGEKVTISESTEALDKSSYPDHRDHERLDRANLMTYVWAR</sequence>
<dbReference type="GO" id="GO:0008270">
    <property type="term" value="F:zinc ion binding"/>
    <property type="evidence" value="ECO:0007669"/>
    <property type="project" value="UniProtKB-KW"/>
</dbReference>
<dbReference type="EMBL" id="CM018048">
    <property type="protein sequence ID" value="KAA8521506.1"/>
    <property type="molecule type" value="Genomic_DNA"/>
</dbReference>
<feature type="domain" description="C2H2-type" evidence="3">
    <location>
        <begin position="194"/>
        <end position="221"/>
    </location>
</feature>
<keyword evidence="5" id="KW-1185">Reference proteome</keyword>
<keyword evidence="1" id="KW-0863">Zinc-finger</keyword>
<dbReference type="PROSITE" id="PS50157">
    <property type="entry name" value="ZINC_FINGER_C2H2_2"/>
    <property type="match status" value="1"/>
</dbReference>
<dbReference type="AlphaFoldDB" id="A0A5J4ZUH3"/>
<reference evidence="4 5" key="1">
    <citation type="submission" date="2019-09" db="EMBL/GenBank/DDBJ databases">
        <title>A chromosome-level genome assembly of the Chinese tupelo Nyssa sinensis.</title>
        <authorList>
            <person name="Yang X."/>
            <person name="Kang M."/>
            <person name="Yang Y."/>
            <person name="Xiong H."/>
            <person name="Wang M."/>
            <person name="Zhang Z."/>
            <person name="Wang Z."/>
            <person name="Wu H."/>
            <person name="Ma T."/>
            <person name="Liu J."/>
            <person name="Xi Z."/>
        </authorList>
    </citation>
    <scope>NUCLEOTIDE SEQUENCE [LARGE SCALE GENOMIC DNA]</scope>
    <source>
        <strain evidence="4">J267</strain>
        <tissue evidence="4">Leaf</tissue>
    </source>
</reference>
<feature type="compositionally biased region" description="Basic and acidic residues" evidence="2">
    <location>
        <begin position="171"/>
        <end position="191"/>
    </location>
</feature>
<feature type="compositionally biased region" description="Polar residues" evidence="2">
    <location>
        <begin position="12"/>
        <end position="21"/>
    </location>
</feature>
<dbReference type="OrthoDB" id="1750575at2759"/>
<dbReference type="InterPro" id="IPR013087">
    <property type="entry name" value="Znf_C2H2_type"/>
</dbReference>
<evidence type="ECO:0000256" key="1">
    <source>
        <dbReference type="PROSITE-ProRule" id="PRU00042"/>
    </source>
</evidence>
<dbReference type="PANTHER" id="PTHR37610:SF40">
    <property type="entry name" value="OS01G0909600 PROTEIN"/>
    <property type="match status" value="1"/>
</dbReference>
<evidence type="ECO:0000259" key="3">
    <source>
        <dbReference type="PROSITE" id="PS50157"/>
    </source>
</evidence>
<evidence type="ECO:0000313" key="4">
    <source>
        <dbReference type="EMBL" id="KAA8521506.1"/>
    </source>
</evidence>
<protein>
    <recommendedName>
        <fullName evidence="3">C2H2-type domain-containing protein</fullName>
    </recommendedName>
</protein>
<feature type="region of interest" description="Disordered" evidence="2">
    <location>
        <begin position="1"/>
        <end position="32"/>
    </location>
</feature>
<feature type="region of interest" description="Disordered" evidence="2">
    <location>
        <begin position="170"/>
        <end position="191"/>
    </location>
</feature>
<evidence type="ECO:0000256" key="2">
    <source>
        <dbReference type="SAM" id="MobiDB-lite"/>
    </source>
</evidence>
<proteinExistence type="predicted"/>
<organism evidence="4 5">
    <name type="scientific">Nyssa sinensis</name>
    <dbReference type="NCBI Taxonomy" id="561372"/>
    <lineage>
        <taxon>Eukaryota</taxon>
        <taxon>Viridiplantae</taxon>
        <taxon>Streptophyta</taxon>
        <taxon>Embryophyta</taxon>
        <taxon>Tracheophyta</taxon>
        <taxon>Spermatophyta</taxon>
        <taxon>Magnoliopsida</taxon>
        <taxon>eudicotyledons</taxon>
        <taxon>Gunneridae</taxon>
        <taxon>Pentapetalae</taxon>
        <taxon>asterids</taxon>
        <taxon>Cornales</taxon>
        <taxon>Nyssaceae</taxon>
        <taxon>Nyssa</taxon>
    </lineage>
</organism>
<feature type="compositionally biased region" description="Basic and acidic residues" evidence="2">
    <location>
        <begin position="1"/>
        <end position="11"/>
    </location>
</feature>
<accession>A0A5J4ZUH3</accession>